<keyword evidence="1" id="KW-0436">Ligase</keyword>
<evidence type="ECO:0000313" key="7">
    <source>
        <dbReference type="Proteomes" id="UP000680865"/>
    </source>
</evidence>
<dbReference type="GO" id="GO:0005524">
    <property type="term" value="F:ATP binding"/>
    <property type="evidence" value="ECO:0007669"/>
    <property type="project" value="UniProtKB-UniRule"/>
</dbReference>
<dbReference type="SUPFAM" id="SSF56059">
    <property type="entry name" value="Glutathione synthetase ATP-binding domain-like"/>
    <property type="match status" value="1"/>
</dbReference>
<organism evidence="6 7">
    <name type="scientific">Winogradskya consettensis</name>
    <dbReference type="NCBI Taxonomy" id="113560"/>
    <lineage>
        <taxon>Bacteria</taxon>
        <taxon>Bacillati</taxon>
        <taxon>Actinomycetota</taxon>
        <taxon>Actinomycetes</taxon>
        <taxon>Micromonosporales</taxon>
        <taxon>Micromonosporaceae</taxon>
        <taxon>Winogradskya</taxon>
    </lineage>
</organism>
<accession>A0A919SFM1</accession>
<keyword evidence="7" id="KW-1185">Reference proteome</keyword>
<dbReference type="EMBL" id="BOQP01000008">
    <property type="protein sequence ID" value="GIM70148.1"/>
    <property type="molecule type" value="Genomic_DNA"/>
</dbReference>
<keyword evidence="3 4" id="KW-0067">ATP-binding</keyword>
<dbReference type="InterPro" id="IPR011761">
    <property type="entry name" value="ATP-grasp"/>
</dbReference>
<gene>
    <name evidence="6" type="ORF">Aco04nite_18760</name>
</gene>
<name>A0A919SFM1_9ACTN</name>
<dbReference type="PROSITE" id="PS50975">
    <property type="entry name" value="ATP_GRASP"/>
    <property type="match status" value="1"/>
</dbReference>
<proteinExistence type="predicted"/>
<evidence type="ECO:0000256" key="1">
    <source>
        <dbReference type="ARBA" id="ARBA00022598"/>
    </source>
</evidence>
<evidence type="ECO:0000256" key="4">
    <source>
        <dbReference type="PROSITE-ProRule" id="PRU00409"/>
    </source>
</evidence>
<comment type="caution">
    <text evidence="6">The sequence shown here is derived from an EMBL/GenBank/DDBJ whole genome shotgun (WGS) entry which is preliminary data.</text>
</comment>
<protein>
    <submittedName>
        <fullName evidence="6">Carbamoyl phosphate synthase large subunit</fullName>
    </submittedName>
</protein>
<dbReference type="GO" id="GO:0016874">
    <property type="term" value="F:ligase activity"/>
    <property type="evidence" value="ECO:0007669"/>
    <property type="project" value="UniProtKB-KW"/>
</dbReference>
<feature type="domain" description="ATP-grasp" evidence="5">
    <location>
        <begin position="121"/>
        <end position="293"/>
    </location>
</feature>
<dbReference type="Gene3D" id="3.30.1490.20">
    <property type="entry name" value="ATP-grasp fold, A domain"/>
    <property type="match status" value="1"/>
</dbReference>
<evidence type="ECO:0000256" key="3">
    <source>
        <dbReference type="ARBA" id="ARBA00022840"/>
    </source>
</evidence>
<dbReference type="PANTHER" id="PTHR43055">
    <property type="entry name" value="FORMATE-DEPENDENT PHOSPHORIBOSYLGLYCINAMIDE FORMYLTRANSFERASE"/>
    <property type="match status" value="1"/>
</dbReference>
<dbReference type="PANTHER" id="PTHR43055:SF1">
    <property type="entry name" value="FORMATE-DEPENDENT PHOSPHORIBOSYLGLYCINAMIDE FORMYLTRANSFERASE"/>
    <property type="match status" value="1"/>
</dbReference>
<evidence type="ECO:0000259" key="5">
    <source>
        <dbReference type="PROSITE" id="PS50975"/>
    </source>
</evidence>
<dbReference type="Gene3D" id="3.30.470.20">
    <property type="entry name" value="ATP-grasp fold, B domain"/>
    <property type="match status" value="1"/>
</dbReference>
<sequence length="322" mass="34335">MPFTILLSSAGRRVSLLRSLRHAATAAGLDARVITCDLNWTAPAMHLADAGFIVPRCTDPGFAAEVTALCDSEHVDLVVPTIDTELPVWATLKPDLATMGTTVAVSSPEAIAVAGDKRLTNRHCAESAIPCPRQAPLADVQRDASGWRLPLIVKPAGGSSSVGLHRVTTWAALDAIPADPALVVEETAPGIEHTVDVFVDRDGYAHGPVVRRRLEVRAGEVSKAQVVRDDLLASLAVRTVEALPGAYGPMNVQIFSDGPRAAVIEINARFGGGCPLSFQAGGRHAEWLIREVARKEAPPAAPVIEYGLMMLRWDDEVFVRAD</sequence>
<keyword evidence="2 4" id="KW-0547">Nucleotide-binding</keyword>
<dbReference type="Pfam" id="PF15632">
    <property type="entry name" value="ATPgrasp_Ter"/>
    <property type="match status" value="1"/>
</dbReference>
<evidence type="ECO:0000313" key="6">
    <source>
        <dbReference type="EMBL" id="GIM70148.1"/>
    </source>
</evidence>
<dbReference type="GO" id="GO:0005829">
    <property type="term" value="C:cytosol"/>
    <property type="evidence" value="ECO:0007669"/>
    <property type="project" value="TreeGrafter"/>
</dbReference>
<dbReference type="Pfam" id="PF21360">
    <property type="entry name" value="PylC-like_N"/>
    <property type="match status" value="1"/>
</dbReference>
<dbReference type="GO" id="GO:0046872">
    <property type="term" value="F:metal ion binding"/>
    <property type="evidence" value="ECO:0007669"/>
    <property type="project" value="InterPro"/>
</dbReference>
<dbReference type="Gene3D" id="3.40.50.20">
    <property type="match status" value="1"/>
</dbReference>
<evidence type="ECO:0000256" key="2">
    <source>
        <dbReference type="ARBA" id="ARBA00022741"/>
    </source>
</evidence>
<dbReference type="InterPro" id="IPR013815">
    <property type="entry name" value="ATP_grasp_subdomain_1"/>
</dbReference>
<dbReference type="InterPro" id="IPR048764">
    <property type="entry name" value="PylC_N"/>
</dbReference>
<reference evidence="6" key="1">
    <citation type="submission" date="2021-03" db="EMBL/GenBank/DDBJ databases">
        <title>Whole genome shotgun sequence of Actinoplanes consettensis NBRC 14913.</title>
        <authorList>
            <person name="Komaki H."/>
            <person name="Tamura T."/>
        </authorList>
    </citation>
    <scope>NUCLEOTIDE SEQUENCE</scope>
    <source>
        <strain evidence="6">NBRC 14913</strain>
    </source>
</reference>
<dbReference type="AlphaFoldDB" id="A0A919SFM1"/>
<dbReference type="Proteomes" id="UP000680865">
    <property type="component" value="Unassembled WGS sequence"/>
</dbReference>